<reference evidence="3 4" key="1">
    <citation type="submission" date="2025-05" db="UniProtKB">
        <authorList>
            <consortium name="RefSeq"/>
        </authorList>
    </citation>
    <scope>IDENTIFICATION</scope>
    <source>
        <tissue evidence="3 4">Whole Larva</tissue>
    </source>
</reference>
<feature type="compositionally biased region" description="Low complexity" evidence="1">
    <location>
        <begin position="75"/>
        <end position="86"/>
    </location>
</feature>
<evidence type="ECO:0000313" key="3">
    <source>
        <dbReference type="RefSeq" id="XP_017777205.1"/>
    </source>
</evidence>
<feature type="compositionally biased region" description="Low complexity" evidence="1">
    <location>
        <begin position="679"/>
        <end position="690"/>
    </location>
</feature>
<sequence>MSSALKPLTTTTTAASGQVIPAQTAVSKQMHPQTGPGPYSQQIPQNLVNMNPSQAHNLSSHNPNPHQNHYSLNIPSSYQQAPQASSHPVANQSHMTAVSYSPPKSQVYNQSYQMQHSANIPASQSLPATQTPEDGKSHQTNGSADFKPKPSYMLVGANQDNKKDDGKVKVSPEKQPPVEGAKQEAIKQTIEPAEVPQNVSATPMQSIAIATNSPCAPTSTTSNDSSTNVAQAATASSTNTVSQTPGPTIVPPVSSVDLTKSESPSPPPPQQQQQPPPPPTAIAVAAVATASAPIPQQQEQQPAAVVAAEATMVVVDVAKTDSSASNSPTSTATSSGSNTPPASTKLSGTSTPLSASKSEDATPPPAQQKQVDDEQQQQQPSITEKKPAVAQEAQSTTADVPEVVPTKPQKEPTIATSSPTKPTPSPMKLATTPRTPARKTKLAKQQQQQEESPKSSKTSTSTSSASNKSPGGKAKRIRTRTQPYQSPLPELEIISKMTNNSTPKSKNIDEKLIIFYKYEFLAVRNLEGSFYICQAVQNVYKSSPKIRIRWLSQEKGEKSGEIYIPDFYDTTDFDCILTNLNLERVDKSKFRLPPKEKDRTDNILKRAIAVEKGEATSLDDSLTEDNPDGLDVSLYKDEEQLKKRRGTKRKSNTKLDATPTRSSSSKSSPDGSKLRKFSTRTSSSSASKSRTNLRTPPTKRTTSEKKVTTPSSAGRAERAKRRSGQDSSTSSTKTSPVVDHKKAKVLAKVVKRTAVLPSPKPATTPKTTAVVTKSVKQQQQQPAAVASTSKAKQPPTKVVTPPTRRTKRTRK</sequence>
<evidence type="ECO:0000256" key="1">
    <source>
        <dbReference type="SAM" id="MobiDB-lite"/>
    </source>
</evidence>
<feature type="region of interest" description="Disordered" evidence="1">
    <location>
        <begin position="615"/>
        <end position="811"/>
    </location>
</feature>
<keyword evidence="2" id="KW-1185">Reference proteome</keyword>
<feature type="compositionally biased region" description="Low complexity" evidence="1">
    <location>
        <begin position="218"/>
        <end position="228"/>
    </location>
</feature>
<feature type="compositionally biased region" description="Polar residues" evidence="1">
    <location>
        <begin position="229"/>
        <end position="246"/>
    </location>
</feature>
<evidence type="ECO:0000313" key="2">
    <source>
        <dbReference type="Proteomes" id="UP000695000"/>
    </source>
</evidence>
<feature type="compositionally biased region" description="Low complexity" evidence="1">
    <location>
        <begin position="727"/>
        <end position="737"/>
    </location>
</feature>
<accession>A0ABM1MRK6</accession>
<feature type="compositionally biased region" description="Basic and acidic residues" evidence="1">
    <location>
        <begin position="160"/>
        <end position="172"/>
    </location>
</feature>
<protein>
    <submittedName>
        <fullName evidence="3 4">Nucleolar and coiled-body phosphoprotein 1-like</fullName>
    </submittedName>
</protein>
<evidence type="ECO:0000313" key="4">
    <source>
        <dbReference type="RefSeq" id="XP_017777206.1"/>
    </source>
</evidence>
<feature type="compositionally biased region" description="Low complexity" evidence="1">
    <location>
        <begin position="443"/>
        <end position="470"/>
    </location>
</feature>
<dbReference type="RefSeq" id="XP_017777205.1">
    <property type="nucleotide sequence ID" value="XM_017921716.1"/>
</dbReference>
<feature type="region of interest" description="Disordered" evidence="1">
    <location>
        <begin position="1"/>
        <end position="102"/>
    </location>
</feature>
<organism evidence="2 4">
    <name type="scientific">Nicrophorus vespilloides</name>
    <name type="common">Boreal carrion beetle</name>
    <dbReference type="NCBI Taxonomy" id="110193"/>
    <lineage>
        <taxon>Eukaryota</taxon>
        <taxon>Metazoa</taxon>
        <taxon>Ecdysozoa</taxon>
        <taxon>Arthropoda</taxon>
        <taxon>Hexapoda</taxon>
        <taxon>Insecta</taxon>
        <taxon>Pterygota</taxon>
        <taxon>Neoptera</taxon>
        <taxon>Endopterygota</taxon>
        <taxon>Coleoptera</taxon>
        <taxon>Polyphaga</taxon>
        <taxon>Staphyliniformia</taxon>
        <taxon>Silphidae</taxon>
        <taxon>Nicrophorinae</taxon>
        <taxon>Nicrophorus</taxon>
    </lineage>
</organism>
<feature type="region of interest" description="Disordered" evidence="1">
    <location>
        <begin position="124"/>
        <end position="185"/>
    </location>
</feature>
<dbReference type="GeneID" id="108563125"/>
<feature type="compositionally biased region" description="Polar residues" evidence="1">
    <location>
        <begin position="88"/>
        <end position="102"/>
    </location>
</feature>
<feature type="compositionally biased region" description="Basic residues" evidence="1">
    <location>
        <begin position="741"/>
        <end position="751"/>
    </location>
</feature>
<feature type="region of interest" description="Disordered" evidence="1">
    <location>
        <begin position="320"/>
        <end position="488"/>
    </location>
</feature>
<feature type="compositionally biased region" description="Polar residues" evidence="1">
    <location>
        <begin position="39"/>
        <end position="74"/>
    </location>
</feature>
<feature type="compositionally biased region" description="Low complexity" evidence="1">
    <location>
        <begin position="752"/>
        <end position="803"/>
    </location>
</feature>
<feature type="compositionally biased region" description="Pro residues" evidence="1">
    <location>
        <begin position="264"/>
        <end position="280"/>
    </location>
</feature>
<name>A0ABM1MRK6_NICVS</name>
<feature type="compositionally biased region" description="Low complexity" evidence="1">
    <location>
        <begin position="281"/>
        <end position="305"/>
    </location>
</feature>
<feature type="compositionally biased region" description="Polar residues" evidence="1">
    <location>
        <begin position="345"/>
        <end position="356"/>
    </location>
</feature>
<dbReference type="Proteomes" id="UP000695000">
    <property type="component" value="Unplaced"/>
</dbReference>
<feature type="compositionally biased region" description="Polar residues" evidence="1">
    <location>
        <begin position="124"/>
        <end position="143"/>
    </location>
</feature>
<feature type="compositionally biased region" description="Low complexity" evidence="1">
    <location>
        <begin position="320"/>
        <end position="344"/>
    </location>
</feature>
<proteinExistence type="predicted"/>
<gene>
    <name evidence="3 4" type="primary">LOC108563125</name>
</gene>
<feature type="region of interest" description="Disordered" evidence="1">
    <location>
        <begin position="212"/>
        <end position="305"/>
    </location>
</feature>
<dbReference type="RefSeq" id="XP_017777206.1">
    <property type="nucleotide sequence ID" value="XM_017921717.1"/>
</dbReference>
<feature type="compositionally biased region" description="Basic residues" evidence="1">
    <location>
        <begin position="642"/>
        <end position="652"/>
    </location>
</feature>